<dbReference type="SMART" id="SM00184">
    <property type="entry name" value="RING"/>
    <property type="match status" value="2"/>
</dbReference>
<dbReference type="Gene3D" id="3.30.40.10">
    <property type="entry name" value="Zinc/RING finger domain, C3HC4 (zinc finger)"/>
    <property type="match status" value="3"/>
</dbReference>
<dbReference type="Proteomes" id="UP000565785">
    <property type="component" value="Unassembled WGS sequence"/>
</dbReference>
<dbReference type="InterPro" id="IPR013083">
    <property type="entry name" value="Znf_RING/FYVE/PHD"/>
</dbReference>
<keyword evidence="1" id="KW-0479">Metal-binding</keyword>
<dbReference type="OrthoDB" id="512616at2759"/>
<dbReference type="AlphaFoldDB" id="A0A7L1NK26"/>
<gene>
    <name evidence="7" type="primary">G2e3_5</name>
    <name evidence="7" type="ORF">RHICYA_R12126</name>
</gene>
<dbReference type="SUPFAM" id="SSF57903">
    <property type="entry name" value="FYVE/PHD zinc finger"/>
    <property type="match status" value="1"/>
</dbReference>
<evidence type="ECO:0000259" key="6">
    <source>
        <dbReference type="PROSITE" id="PS51805"/>
    </source>
</evidence>
<reference evidence="7 8" key="1">
    <citation type="submission" date="2019-09" db="EMBL/GenBank/DDBJ databases">
        <title>Bird 10,000 Genomes (B10K) Project - Family phase.</title>
        <authorList>
            <person name="Zhang G."/>
        </authorList>
    </citation>
    <scope>NUCLEOTIDE SEQUENCE [LARGE SCALE GENOMIC DNA]</scope>
    <source>
        <strain evidence="7">B10K-DU-002-35</strain>
        <tissue evidence="7">Muscle</tissue>
    </source>
</reference>
<dbReference type="InterPro" id="IPR059102">
    <property type="entry name" value="PHD_PHF7/G2E3-like"/>
</dbReference>
<comment type="caution">
    <text evidence="7">The sequence shown here is derived from an EMBL/GenBank/DDBJ whole genome shotgun (WGS) entry which is preliminary data.</text>
</comment>
<dbReference type="PANTHER" id="PTHR12420:SF47">
    <property type="entry name" value="PHD FINGER PROTEIN 7"/>
    <property type="match status" value="1"/>
</dbReference>
<dbReference type="PROSITE" id="PS50089">
    <property type="entry name" value="ZF_RING_2"/>
    <property type="match status" value="1"/>
</dbReference>
<dbReference type="GO" id="GO:0005634">
    <property type="term" value="C:nucleus"/>
    <property type="evidence" value="ECO:0007669"/>
    <property type="project" value="TreeGrafter"/>
</dbReference>
<evidence type="ECO:0000256" key="3">
    <source>
        <dbReference type="ARBA" id="ARBA00022833"/>
    </source>
</evidence>
<dbReference type="Pfam" id="PF26054">
    <property type="entry name" value="PHD_G2E3"/>
    <property type="match status" value="1"/>
</dbReference>
<dbReference type="InterPro" id="IPR051188">
    <property type="entry name" value="PHD-type_Zinc_Finger"/>
</dbReference>
<dbReference type="SUPFAM" id="SSF57850">
    <property type="entry name" value="RING/U-box"/>
    <property type="match status" value="1"/>
</dbReference>
<dbReference type="GO" id="GO:0016874">
    <property type="term" value="F:ligase activity"/>
    <property type="evidence" value="ECO:0007669"/>
    <property type="project" value="UniProtKB-KW"/>
</dbReference>
<evidence type="ECO:0000256" key="4">
    <source>
        <dbReference type="PROSITE-ProRule" id="PRU00175"/>
    </source>
</evidence>
<protein>
    <submittedName>
        <fullName evidence="7">G2E3 ligase</fullName>
    </submittedName>
</protein>
<name>A0A7L1NK26_RHICY</name>
<feature type="domain" description="PHD-type" evidence="6">
    <location>
        <begin position="1"/>
        <end position="48"/>
    </location>
</feature>
<organism evidence="7 8">
    <name type="scientific">Rhinopomastus cyanomelas</name>
    <name type="common">Common scimitarbill</name>
    <dbReference type="NCBI Taxonomy" id="113115"/>
    <lineage>
        <taxon>Eukaryota</taxon>
        <taxon>Metazoa</taxon>
        <taxon>Chordata</taxon>
        <taxon>Craniata</taxon>
        <taxon>Vertebrata</taxon>
        <taxon>Euteleostomi</taxon>
        <taxon>Archelosauria</taxon>
        <taxon>Archosauria</taxon>
        <taxon>Dinosauria</taxon>
        <taxon>Saurischia</taxon>
        <taxon>Theropoda</taxon>
        <taxon>Coelurosauria</taxon>
        <taxon>Aves</taxon>
        <taxon>Neognathae</taxon>
        <taxon>Neoaves</taxon>
        <taxon>Telluraves</taxon>
        <taxon>Coraciimorphae</taxon>
        <taxon>Bucerotiformes</taxon>
        <taxon>Rhinopomastidae</taxon>
        <taxon>Rhinopomastus</taxon>
    </lineage>
</organism>
<dbReference type="EMBL" id="VXBP01007155">
    <property type="protein sequence ID" value="NXO00271.1"/>
    <property type="molecule type" value="Genomic_DNA"/>
</dbReference>
<sequence>CFVCRERGASITCWEITCDRSFHLPCAVQGGCFTQYFQPFRAYCWEHVPQHAAAPDNTDCIICMDPIEDRAPCGTAVCSACQHAWVHRGCLQAYALHAGQSRFRCPLCRDQELFRITMLNMGFYIPPRLPLRENFENYAPLMERHRRCDASNCLCPEGREWEAEDEEGPWKLLLCRSCAAEGTHRCCSGLDTTVTTWECSSC</sequence>
<evidence type="ECO:0000313" key="8">
    <source>
        <dbReference type="Proteomes" id="UP000565785"/>
    </source>
</evidence>
<evidence type="ECO:0000313" key="7">
    <source>
        <dbReference type="EMBL" id="NXO00271.1"/>
    </source>
</evidence>
<keyword evidence="3" id="KW-0862">Zinc</keyword>
<keyword evidence="7" id="KW-0436">Ligase</keyword>
<feature type="non-terminal residue" evidence="7">
    <location>
        <position position="202"/>
    </location>
</feature>
<dbReference type="SMART" id="SM00249">
    <property type="entry name" value="PHD"/>
    <property type="match status" value="2"/>
</dbReference>
<evidence type="ECO:0000259" key="5">
    <source>
        <dbReference type="PROSITE" id="PS50089"/>
    </source>
</evidence>
<keyword evidence="8" id="KW-1185">Reference proteome</keyword>
<accession>A0A7L1NK26</accession>
<dbReference type="InterPro" id="IPR001965">
    <property type="entry name" value="Znf_PHD"/>
</dbReference>
<dbReference type="InterPro" id="IPR011011">
    <property type="entry name" value="Znf_FYVE_PHD"/>
</dbReference>
<keyword evidence="2 4" id="KW-0863">Zinc-finger</keyword>
<evidence type="ECO:0000256" key="2">
    <source>
        <dbReference type="ARBA" id="ARBA00022771"/>
    </source>
</evidence>
<dbReference type="Pfam" id="PF13771">
    <property type="entry name" value="zf-HC5HC2H"/>
    <property type="match status" value="1"/>
</dbReference>
<dbReference type="PANTHER" id="PTHR12420">
    <property type="entry name" value="PHD FINGER PROTEIN"/>
    <property type="match status" value="1"/>
</dbReference>
<feature type="non-terminal residue" evidence="7">
    <location>
        <position position="1"/>
    </location>
</feature>
<dbReference type="InterPro" id="IPR001841">
    <property type="entry name" value="Znf_RING"/>
</dbReference>
<dbReference type="Pfam" id="PF13639">
    <property type="entry name" value="zf-RING_2"/>
    <property type="match status" value="1"/>
</dbReference>
<feature type="domain" description="RING-type" evidence="5">
    <location>
        <begin position="60"/>
        <end position="109"/>
    </location>
</feature>
<dbReference type="InterPro" id="IPR034732">
    <property type="entry name" value="EPHD"/>
</dbReference>
<dbReference type="GO" id="GO:0008270">
    <property type="term" value="F:zinc ion binding"/>
    <property type="evidence" value="ECO:0007669"/>
    <property type="project" value="UniProtKB-KW"/>
</dbReference>
<proteinExistence type="predicted"/>
<dbReference type="PROSITE" id="PS51805">
    <property type="entry name" value="EPHD"/>
    <property type="match status" value="1"/>
</dbReference>
<evidence type="ECO:0000256" key="1">
    <source>
        <dbReference type="ARBA" id="ARBA00022723"/>
    </source>
</evidence>